<gene>
    <name evidence="3" type="ORF">DNU06_05380</name>
</gene>
<dbReference type="EMBL" id="QKSB01000002">
    <property type="protein sequence ID" value="PZE18051.1"/>
    <property type="molecule type" value="Genomic_DNA"/>
</dbReference>
<dbReference type="Pfam" id="PF18962">
    <property type="entry name" value="Por_Secre_tail"/>
    <property type="match status" value="1"/>
</dbReference>
<reference evidence="3 4" key="1">
    <citation type="submission" date="2018-06" db="EMBL/GenBank/DDBJ databases">
        <title>The draft genome sequence of Crocinitomix sp. SM1701.</title>
        <authorList>
            <person name="Zhang X."/>
        </authorList>
    </citation>
    <scope>NUCLEOTIDE SEQUENCE [LARGE SCALE GENOMIC DNA]</scope>
    <source>
        <strain evidence="3 4">SM1701</strain>
    </source>
</reference>
<organism evidence="3 4">
    <name type="scientific">Putridiphycobacter roseus</name>
    <dbReference type="NCBI Taxonomy" id="2219161"/>
    <lineage>
        <taxon>Bacteria</taxon>
        <taxon>Pseudomonadati</taxon>
        <taxon>Bacteroidota</taxon>
        <taxon>Flavobacteriia</taxon>
        <taxon>Flavobacteriales</taxon>
        <taxon>Crocinitomicaceae</taxon>
        <taxon>Putridiphycobacter</taxon>
    </lineage>
</organism>
<dbReference type="Gene3D" id="2.60.40.10">
    <property type="entry name" value="Immunoglobulins"/>
    <property type="match status" value="2"/>
</dbReference>
<dbReference type="RefSeq" id="WP_111062203.1">
    <property type="nucleotide sequence ID" value="NZ_JBHUCU010000002.1"/>
</dbReference>
<dbReference type="Proteomes" id="UP000249248">
    <property type="component" value="Unassembled WGS sequence"/>
</dbReference>
<sequence length="655" mass="68111">MLKQILLSTLFLIPFIGWNQTTVYGVDLNSPILNVINTNTLVATTTSLTSATGTIGGCNGMASDPCGLDYVVYKVASNRYLGNIDLTTGVVTEIGLFTDNISSIAYDYINGVMYGVTGDGANNPEELYSINLTTAAMTYVMSLGNGNDGEAITFNPVDQLLYHWSGWGLGNVVMETIHPTSMVITPVTLSGDDIYNVGAAVYAGNKFLVSDINEQTLHWVTTAGAVTNTGSIYEIKGLSYGGSSLPTVSIVDNDGTVICDGMAIDLTANSNGPNGSFEWFDGSGVSTGITTATVSVDTAGTLKVEYTDLCGVVAIDSITLTIGTSPVVQFSTASPIGICPGDSILISTTTSGTNQWYLNGSAMPGATNDSVYADVAGIYNMLLTNNDGCADSAATGFSVTLNSVPNVTLSPAGGAVFCPGDSVEINVNTGGGNIQWYANGVLIPNANSNSFFATAAGVYNVIKTNTSGCTDSSNVALVITQSALPNVVLTPSPTVNFCGPTTADIMVNAGGGSIQWYKNGVAIVGETSSTYSVASEGTYNVLKTNTNGCSDSSAIATVAVDTCLLGVEGVELDLSVNIYPNPATNQVIVAFPTEWIGKGTSISLFGMDGKKVIEINKESVLTNTIEVDLTLLSPGMYVFRMVTENQEVLKELIVK</sequence>
<comment type="caution">
    <text evidence="3">The sequence shown here is derived from an EMBL/GenBank/DDBJ whole genome shotgun (WGS) entry which is preliminary data.</text>
</comment>
<protein>
    <recommendedName>
        <fullName evidence="2">Secretion system C-terminal sorting domain-containing protein</fullName>
    </recommendedName>
</protein>
<dbReference type="InterPro" id="IPR013783">
    <property type="entry name" value="Ig-like_fold"/>
</dbReference>
<keyword evidence="4" id="KW-1185">Reference proteome</keyword>
<evidence type="ECO:0000256" key="1">
    <source>
        <dbReference type="ARBA" id="ARBA00022729"/>
    </source>
</evidence>
<feature type="domain" description="Secretion system C-terminal sorting" evidence="2">
    <location>
        <begin position="578"/>
        <end position="654"/>
    </location>
</feature>
<dbReference type="SUPFAM" id="SSF63825">
    <property type="entry name" value="YWTD domain"/>
    <property type="match status" value="1"/>
</dbReference>
<evidence type="ECO:0000313" key="4">
    <source>
        <dbReference type="Proteomes" id="UP000249248"/>
    </source>
</evidence>
<dbReference type="InterPro" id="IPR026444">
    <property type="entry name" value="Secre_tail"/>
</dbReference>
<evidence type="ECO:0000313" key="3">
    <source>
        <dbReference type="EMBL" id="PZE18051.1"/>
    </source>
</evidence>
<dbReference type="AlphaFoldDB" id="A0A2W1N4Q5"/>
<evidence type="ECO:0000259" key="2">
    <source>
        <dbReference type="Pfam" id="PF18962"/>
    </source>
</evidence>
<accession>A0A2W1N4Q5</accession>
<dbReference type="NCBIfam" id="TIGR04183">
    <property type="entry name" value="Por_Secre_tail"/>
    <property type="match status" value="1"/>
</dbReference>
<name>A0A2W1N4Q5_9FLAO</name>
<proteinExistence type="predicted"/>
<keyword evidence="1" id="KW-0732">Signal</keyword>
<dbReference type="OrthoDB" id="1335946at2"/>